<keyword evidence="2 3" id="KW-0342">GTP-binding</keyword>
<dbReference type="InParanoid" id="A0A0G4ECI0"/>
<dbReference type="PANTHER" id="PTHR45782">
    <property type="entry name" value="MITOCHONDRIAL RIBOSOME-ASSOCIATED GTPASE 1"/>
    <property type="match status" value="1"/>
</dbReference>
<dbReference type="Proteomes" id="UP000041254">
    <property type="component" value="Unassembled WGS sequence"/>
</dbReference>
<dbReference type="AlphaFoldDB" id="A0A0G4ECI0"/>
<evidence type="ECO:0000313" key="7">
    <source>
        <dbReference type="Proteomes" id="UP000041254"/>
    </source>
</evidence>
<protein>
    <recommendedName>
        <fullName evidence="5">G domain-containing protein</fullName>
    </recommendedName>
</protein>
<feature type="binding site" evidence="3">
    <location>
        <begin position="75"/>
        <end position="78"/>
    </location>
    <ligand>
        <name>GTP</name>
        <dbReference type="ChEBI" id="CHEBI:37565"/>
    </ligand>
</feature>
<feature type="region of interest" description="Disordered" evidence="4">
    <location>
        <begin position="316"/>
        <end position="346"/>
    </location>
</feature>
<dbReference type="PANTHER" id="PTHR45782:SF4">
    <property type="entry name" value="MITOCHONDRIAL RIBOSOME-ASSOCIATED GTPASE 1"/>
    <property type="match status" value="1"/>
</dbReference>
<dbReference type="InterPro" id="IPR027417">
    <property type="entry name" value="P-loop_NTPase"/>
</dbReference>
<evidence type="ECO:0000259" key="5">
    <source>
        <dbReference type="Pfam" id="PF01926"/>
    </source>
</evidence>
<dbReference type="PIRSF" id="PIRSF006230">
    <property type="entry name" value="MG442"/>
    <property type="match status" value="1"/>
</dbReference>
<sequence>MHRFPAFVPRGEFRYDKVIHWYPGHMANARVKMEKRFKFIDFVVEVRDARAPFTSASYQFTRQIPKDIKRLIVLNKVDLVSEKLAHRAQEIIEDAGFPCVLTSASTNRGTAKVHEWAVKHIRPDYKTIGIWVMVCGVPNAGKSTVINSLKRLAFAAAKYGRPGNQIVKDVRRTESAVGILPGVTKDVGFFQISNKPRIYCIDTPGITLKKTIDPETNLKMAALGSILDYWAGEMYIADYVLHQLNCRRLYRYVDVLGLTGPSDDIKYISSFTAQTLKMVRPDKVPDPLAGCRFFLQLFRGGHLGKVCLDQLPDSASMPRRHDDHGREEPPAPWDIFEYPKSTRALE</sequence>
<dbReference type="Gene3D" id="1.10.1580.10">
    <property type="match status" value="1"/>
</dbReference>
<organism evidence="6 7">
    <name type="scientific">Vitrella brassicaformis (strain CCMP3155)</name>
    <dbReference type="NCBI Taxonomy" id="1169540"/>
    <lineage>
        <taxon>Eukaryota</taxon>
        <taxon>Sar</taxon>
        <taxon>Alveolata</taxon>
        <taxon>Colpodellida</taxon>
        <taxon>Vitrellaceae</taxon>
        <taxon>Vitrella</taxon>
    </lineage>
</organism>
<evidence type="ECO:0000256" key="1">
    <source>
        <dbReference type="ARBA" id="ARBA00022741"/>
    </source>
</evidence>
<dbReference type="GO" id="GO:0003924">
    <property type="term" value="F:GTPase activity"/>
    <property type="evidence" value="ECO:0007669"/>
    <property type="project" value="TreeGrafter"/>
</dbReference>
<name>A0A0G4ECI0_VITBC</name>
<gene>
    <name evidence="6" type="ORF">Vbra_3701</name>
</gene>
<dbReference type="STRING" id="1169540.A0A0G4ECI0"/>
<dbReference type="GO" id="GO:0032543">
    <property type="term" value="P:mitochondrial translation"/>
    <property type="evidence" value="ECO:0007669"/>
    <property type="project" value="TreeGrafter"/>
</dbReference>
<accession>A0A0G4ECI0</accession>
<dbReference type="OrthoDB" id="269151at2759"/>
<reference evidence="6 7" key="1">
    <citation type="submission" date="2014-11" db="EMBL/GenBank/DDBJ databases">
        <authorList>
            <person name="Zhu J."/>
            <person name="Qi W."/>
            <person name="Song R."/>
        </authorList>
    </citation>
    <scope>NUCLEOTIDE SEQUENCE [LARGE SCALE GENOMIC DNA]</scope>
</reference>
<proteinExistence type="predicted"/>
<dbReference type="Pfam" id="PF01926">
    <property type="entry name" value="MMR_HSR1"/>
    <property type="match status" value="1"/>
</dbReference>
<evidence type="ECO:0000313" key="6">
    <source>
        <dbReference type="EMBL" id="CEL93440.1"/>
    </source>
</evidence>
<keyword evidence="1 3" id="KW-0547">Nucleotide-binding</keyword>
<dbReference type="GO" id="GO:0005525">
    <property type="term" value="F:GTP binding"/>
    <property type="evidence" value="ECO:0007669"/>
    <property type="project" value="UniProtKB-KW"/>
</dbReference>
<keyword evidence="7" id="KW-1185">Reference proteome</keyword>
<evidence type="ECO:0000256" key="4">
    <source>
        <dbReference type="SAM" id="MobiDB-lite"/>
    </source>
</evidence>
<dbReference type="FunCoup" id="A0A0G4ECI0">
    <property type="interactions" value="289"/>
</dbReference>
<dbReference type="SUPFAM" id="SSF52540">
    <property type="entry name" value="P-loop containing nucleoside triphosphate hydrolases"/>
    <property type="match status" value="1"/>
</dbReference>
<feature type="binding site" evidence="3">
    <location>
        <position position="205"/>
    </location>
    <ligand>
        <name>GTP</name>
        <dbReference type="ChEBI" id="CHEBI:37565"/>
    </ligand>
</feature>
<feature type="binding site" evidence="3">
    <location>
        <begin position="139"/>
        <end position="144"/>
    </location>
    <ligand>
        <name>GTP</name>
        <dbReference type="ChEBI" id="CHEBI:37565"/>
    </ligand>
</feature>
<dbReference type="PhylomeDB" id="A0A0G4ECI0"/>
<dbReference type="GO" id="GO:0005739">
    <property type="term" value="C:mitochondrion"/>
    <property type="evidence" value="ECO:0007669"/>
    <property type="project" value="TreeGrafter"/>
</dbReference>
<feature type="compositionally biased region" description="Basic and acidic residues" evidence="4">
    <location>
        <begin position="319"/>
        <end position="329"/>
    </location>
</feature>
<evidence type="ECO:0000256" key="2">
    <source>
        <dbReference type="ARBA" id="ARBA00023134"/>
    </source>
</evidence>
<dbReference type="Gene3D" id="3.40.50.300">
    <property type="entry name" value="P-loop containing nucleotide triphosphate hydrolases"/>
    <property type="match status" value="1"/>
</dbReference>
<dbReference type="OMA" id="GVLWPKF"/>
<dbReference type="InterPro" id="IPR016478">
    <property type="entry name" value="GTPase_MTG1"/>
</dbReference>
<feature type="domain" description="G" evidence="5">
    <location>
        <begin position="132"/>
        <end position="212"/>
    </location>
</feature>
<dbReference type="VEuPathDB" id="CryptoDB:Vbra_3701"/>
<evidence type="ECO:0000256" key="3">
    <source>
        <dbReference type="PIRSR" id="PIRSR006230-1"/>
    </source>
</evidence>
<dbReference type="InterPro" id="IPR023179">
    <property type="entry name" value="GTP-bd_ortho_bundle_sf"/>
</dbReference>
<dbReference type="InterPro" id="IPR006073">
    <property type="entry name" value="GTP-bd"/>
</dbReference>
<dbReference type="EMBL" id="CDMY01000164">
    <property type="protein sequence ID" value="CEL93440.1"/>
    <property type="molecule type" value="Genomic_DNA"/>
</dbReference>